<feature type="region of interest" description="Disordered" evidence="1">
    <location>
        <begin position="138"/>
        <end position="199"/>
    </location>
</feature>
<accession>A0A1Y2CIV3</accession>
<evidence type="ECO:0000259" key="2">
    <source>
        <dbReference type="Pfam" id="PF22691"/>
    </source>
</evidence>
<dbReference type="STRING" id="329046.A0A1Y2CIV3"/>
<dbReference type="OrthoDB" id="542135at2759"/>
<gene>
    <name evidence="3" type="ORF">BCR33DRAFT_783301</name>
</gene>
<dbReference type="PANTHER" id="PTHR42870">
    <property type="entry name" value="ACETYL-COA C-ACETYLTRANSFERASE"/>
    <property type="match status" value="1"/>
</dbReference>
<dbReference type="InterPro" id="IPR016039">
    <property type="entry name" value="Thiolase-like"/>
</dbReference>
<dbReference type="AlphaFoldDB" id="A0A1Y2CIV3"/>
<dbReference type="Gene3D" id="3.40.47.10">
    <property type="match status" value="1"/>
</dbReference>
<dbReference type="Proteomes" id="UP000193642">
    <property type="component" value="Unassembled WGS sequence"/>
</dbReference>
<dbReference type="GO" id="GO:0016746">
    <property type="term" value="F:acyltransferase activity"/>
    <property type="evidence" value="ECO:0007669"/>
    <property type="project" value="InterPro"/>
</dbReference>
<sequence>MFSCEEAAEQAYNEAQVGVKDIDFFGLYDCFPICLVRAVEAVGLCGKGQGGQFIELKYNEILYRLAQDPKFNPQEVFPVNTHGGLQAFGLLGRQVKNARRALVYGNGGIFSHSAKCQQPENTPLLRHAARRVQHAAALGRHVTRSRLNPLRRTSGAPGLDLTSSSSSSESSSESSASASSPRSFSLRRRSRSLTTRPRP</sequence>
<feature type="domain" description="Thiolase C-terminal" evidence="2">
    <location>
        <begin position="3"/>
        <end position="89"/>
    </location>
</feature>
<reference evidence="3 4" key="1">
    <citation type="submission" date="2016-07" db="EMBL/GenBank/DDBJ databases">
        <title>Pervasive Adenine N6-methylation of Active Genes in Fungi.</title>
        <authorList>
            <consortium name="DOE Joint Genome Institute"/>
            <person name="Mondo S.J."/>
            <person name="Dannebaum R.O."/>
            <person name="Kuo R.C."/>
            <person name="Labutti K."/>
            <person name="Haridas S."/>
            <person name="Kuo A."/>
            <person name="Salamov A."/>
            <person name="Ahrendt S.R."/>
            <person name="Lipzen A."/>
            <person name="Sullivan W."/>
            <person name="Andreopoulos W.B."/>
            <person name="Clum A."/>
            <person name="Lindquist E."/>
            <person name="Daum C."/>
            <person name="Ramamoorthy G.K."/>
            <person name="Gryganskyi A."/>
            <person name="Culley D."/>
            <person name="Magnuson J.K."/>
            <person name="James T.Y."/>
            <person name="O'Malley M.A."/>
            <person name="Stajich J.E."/>
            <person name="Spatafora J.W."/>
            <person name="Visel A."/>
            <person name="Grigoriev I.V."/>
        </authorList>
    </citation>
    <scope>NUCLEOTIDE SEQUENCE [LARGE SCALE GENOMIC DNA]</scope>
    <source>
        <strain evidence="3 4">JEL800</strain>
    </source>
</reference>
<name>A0A1Y2CIV3_9FUNG</name>
<dbReference type="EMBL" id="MCGO01000015">
    <property type="protein sequence ID" value="ORY46837.1"/>
    <property type="molecule type" value="Genomic_DNA"/>
</dbReference>
<evidence type="ECO:0000256" key="1">
    <source>
        <dbReference type="SAM" id="MobiDB-lite"/>
    </source>
</evidence>
<dbReference type="SUPFAM" id="SSF53901">
    <property type="entry name" value="Thiolase-like"/>
    <property type="match status" value="1"/>
</dbReference>
<proteinExistence type="predicted"/>
<feature type="compositionally biased region" description="Basic residues" evidence="1">
    <location>
        <begin position="185"/>
        <end position="199"/>
    </location>
</feature>
<dbReference type="PANTHER" id="PTHR42870:SF2">
    <property type="entry name" value="LIPID-TRANSFER PROTEIN, PUTATIVE-RELATED"/>
    <property type="match status" value="1"/>
</dbReference>
<keyword evidence="4" id="KW-1185">Reference proteome</keyword>
<dbReference type="InterPro" id="IPR055140">
    <property type="entry name" value="Thiolase_C_2"/>
</dbReference>
<dbReference type="Pfam" id="PF22691">
    <property type="entry name" value="Thiolase_C_1"/>
    <property type="match status" value="1"/>
</dbReference>
<evidence type="ECO:0000313" key="3">
    <source>
        <dbReference type="EMBL" id="ORY46837.1"/>
    </source>
</evidence>
<evidence type="ECO:0000313" key="4">
    <source>
        <dbReference type="Proteomes" id="UP000193642"/>
    </source>
</evidence>
<protein>
    <recommendedName>
        <fullName evidence="2">Thiolase C-terminal domain-containing protein</fullName>
    </recommendedName>
</protein>
<comment type="caution">
    <text evidence="3">The sequence shown here is derived from an EMBL/GenBank/DDBJ whole genome shotgun (WGS) entry which is preliminary data.</text>
</comment>
<organism evidence="3 4">
    <name type="scientific">Rhizoclosmatium globosum</name>
    <dbReference type="NCBI Taxonomy" id="329046"/>
    <lineage>
        <taxon>Eukaryota</taxon>
        <taxon>Fungi</taxon>
        <taxon>Fungi incertae sedis</taxon>
        <taxon>Chytridiomycota</taxon>
        <taxon>Chytridiomycota incertae sedis</taxon>
        <taxon>Chytridiomycetes</taxon>
        <taxon>Chytridiales</taxon>
        <taxon>Chytriomycetaceae</taxon>
        <taxon>Rhizoclosmatium</taxon>
    </lineage>
</organism>
<feature type="compositionally biased region" description="Low complexity" evidence="1">
    <location>
        <begin position="163"/>
        <end position="184"/>
    </location>
</feature>